<feature type="region of interest" description="Disordered" evidence="1">
    <location>
        <begin position="1"/>
        <end position="52"/>
    </location>
</feature>
<dbReference type="SMART" id="SM00767">
    <property type="entry name" value="DCD"/>
    <property type="match status" value="1"/>
</dbReference>
<feature type="region of interest" description="Disordered" evidence="1">
    <location>
        <begin position="75"/>
        <end position="95"/>
    </location>
</feature>
<gene>
    <name evidence="3" type="ORF">C2845_PM10G04080</name>
</gene>
<evidence type="ECO:0000259" key="2">
    <source>
        <dbReference type="PROSITE" id="PS51222"/>
    </source>
</evidence>
<dbReference type="AlphaFoldDB" id="A0A3L6PDT6"/>
<dbReference type="OrthoDB" id="1928633at2759"/>
<dbReference type="PROSITE" id="PS51222">
    <property type="entry name" value="DCD"/>
    <property type="match status" value="1"/>
</dbReference>
<organism evidence="3 4">
    <name type="scientific">Panicum miliaceum</name>
    <name type="common">Proso millet</name>
    <name type="synonym">Broomcorn millet</name>
    <dbReference type="NCBI Taxonomy" id="4540"/>
    <lineage>
        <taxon>Eukaryota</taxon>
        <taxon>Viridiplantae</taxon>
        <taxon>Streptophyta</taxon>
        <taxon>Embryophyta</taxon>
        <taxon>Tracheophyta</taxon>
        <taxon>Spermatophyta</taxon>
        <taxon>Magnoliopsida</taxon>
        <taxon>Liliopsida</taxon>
        <taxon>Poales</taxon>
        <taxon>Poaceae</taxon>
        <taxon>PACMAD clade</taxon>
        <taxon>Panicoideae</taxon>
        <taxon>Panicodae</taxon>
        <taxon>Paniceae</taxon>
        <taxon>Panicinae</taxon>
        <taxon>Panicum</taxon>
        <taxon>Panicum sect. Panicum</taxon>
    </lineage>
</organism>
<protein>
    <recommendedName>
        <fullName evidence="2">DCD domain-containing protein</fullName>
    </recommendedName>
</protein>
<feature type="compositionally biased region" description="Polar residues" evidence="1">
    <location>
        <begin position="440"/>
        <end position="451"/>
    </location>
</feature>
<feature type="region of interest" description="Disordered" evidence="1">
    <location>
        <begin position="504"/>
        <end position="529"/>
    </location>
</feature>
<dbReference type="InterPro" id="IPR013989">
    <property type="entry name" value="Dev_and_cell_death_domain"/>
</dbReference>
<name>A0A3L6PDT6_PANMI</name>
<comment type="caution">
    <text evidence="3">The sequence shown here is derived from an EMBL/GenBank/DDBJ whole genome shotgun (WGS) entry which is preliminary data.</text>
</comment>
<accession>A0A3L6PDT6</accession>
<feature type="compositionally biased region" description="Polar residues" evidence="1">
    <location>
        <begin position="512"/>
        <end position="521"/>
    </location>
</feature>
<evidence type="ECO:0000256" key="1">
    <source>
        <dbReference type="SAM" id="MobiDB-lite"/>
    </source>
</evidence>
<evidence type="ECO:0000313" key="4">
    <source>
        <dbReference type="Proteomes" id="UP000275267"/>
    </source>
</evidence>
<feature type="domain" description="DCD" evidence="2">
    <location>
        <begin position="129"/>
        <end position="258"/>
    </location>
</feature>
<keyword evidence="4" id="KW-1185">Reference proteome</keyword>
<dbReference type="EMBL" id="PQIB02000018">
    <property type="protein sequence ID" value="RLM54394.1"/>
    <property type="molecule type" value="Genomic_DNA"/>
</dbReference>
<sequence>MRHAPEKTAMESHSAVAKERRREERDAAGRIQKVEVEKEARDKGKVWRGGAQVEEEKAADGVRWEEGGAIGWKGRMQGHQRQPVAAGHRPFWRPRGGGMSGRGGRGGFQFHRRPWNLQHHTLDISNKPEVYGGAIIICNHVTKRQFFEQKHFALPGYAATFIKKIRAGMLLFLFEHDERKLYGVFEATSDGALSILPDSCASLCKFRPKQIRFKRIWFCKPLMEGEFRDAVQNYSVKNKFSYGLSHQQVAKLLHLFSSRNRLQLCQNPRLKDDLPRELETSLVKVTDVQSSPTSSSCGSFRSPCQTCSSSTLGDKLTDSASLVHRGLQSDISDVAKSKSSQPPLHTGADTAMVTIPSNQEAMHEKSTDDFIPLPQEEDTLEGVDDLFRLLKDESPSSESKGSSDSEDHTTFHHVCVRKEKEDECYPPMLNSKLRSDSEGRTNSGNKGTSMGSGYPEEVEHYRSCCGDTSSVLEYSTVGTSAEDGDSEHKNSFDQKDDESLYLVTDSKDHRNTANTSSSDGSRSCAPTDDQECRKPMLLKEEQYQNFQGNSNSLDSFAVLSEGCGSKSGISVDRTSGHLVADLLGTSSESRTSFVNDSSNGPAGTFITSAFAVENADHTANGSEAYAEPPILQHDPGEAMEQL</sequence>
<proteinExistence type="predicted"/>
<evidence type="ECO:0000313" key="3">
    <source>
        <dbReference type="EMBL" id="RLM54394.1"/>
    </source>
</evidence>
<dbReference type="PANTHER" id="PTHR46444:SF9">
    <property type="entry name" value="DCD (DEVELOPMENT AND CELL DEATH) DOMAIN PROTEIN"/>
    <property type="match status" value="1"/>
</dbReference>
<dbReference type="Pfam" id="PF10539">
    <property type="entry name" value="Dev_Cell_Death"/>
    <property type="match status" value="1"/>
</dbReference>
<feature type="compositionally biased region" description="Basic and acidic residues" evidence="1">
    <location>
        <begin position="1"/>
        <end position="45"/>
    </location>
</feature>
<feature type="region of interest" description="Disordered" evidence="1">
    <location>
        <begin position="426"/>
        <end position="455"/>
    </location>
</feature>
<feature type="region of interest" description="Disordered" evidence="1">
    <location>
        <begin position="618"/>
        <end position="642"/>
    </location>
</feature>
<dbReference type="PANTHER" id="PTHR46444">
    <property type="entry name" value="DCD (DEVELOPMENT AND CELL DEATH) DOMAIN PROTEIN-RELATED"/>
    <property type="match status" value="1"/>
</dbReference>
<dbReference type="STRING" id="4540.A0A3L6PDT6"/>
<reference evidence="4" key="1">
    <citation type="journal article" date="2019" name="Nat. Commun.">
        <title>The genome of broomcorn millet.</title>
        <authorList>
            <person name="Zou C."/>
            <person name="Miki D."/>
            <person name="Li D."/>
            <person name="Tang Q."/>
            <person name="Xiao L."/>
            <person name="Rajput S."/>
            <person name="Deng P."/>
            <person name="Jia W."/>
            <person name="Huang R."/>
            <person name="Zhang M."/>
            <person name="Sun Y."/>
            <person name="Hu J."/>
            <person name="Fu X."/>
            <person name="Schnable P.S."/>
            <person name="Li F."/>
            <person name="Zhang H."/>
            <person name="Feng B."/>
            <person name="Zhu X."/>
            <person name="Liu R."/>
            <person name="Schnable J.C."/>
            <person name="Zhu J.-K."/>
            <person name="Zhang H."/>
        </authorList>
    </citation>
    <scope>NUCLEOTIDE SEQUENCE [LARGE SCALE GENOMIC DNA]</scope>
</reference>
<dbReference type="Proteomes" id="UP000275267">
    <property type="component" value="Unassembled WGS sequence"/>
</dbReference>